<accession>A0A0F9P2Y7</accession>
<proteinExistence type="predicted"/>
<dbReference type="AlphaFoldDB" id="A0A0F9P2Y7"/>
<protein>
    <submittedName>
        <fullName evidence="1">Uncharacterized protein</fullName>
    </submittedName>
</protein>
<sequence>MKLGDIESVELTKLPISISEILDEYVLVKHGLEIESFIEPMFRGMVYRIKTFVLAEEIDCRSKVVSIDTVHPVFKSLWQHFKSKVFPTWLLKHFPPQYNWVTVTGKKKVTFRKYATYPKANILFPDKVGNLIRYKSFLEESDI</sequence>
<reference evidence="1" key="1">
    <citation type="journal article" date="2015" name="Nature">
        <title>Complex archaea that bridge the gap between prokaryotes and eukaryotes.</title>
        <authorList>
            <person name="Spang A."/>
            <person name="Saw J.H."/>
            <person name="Jorgensen S.L."/>
            <person name="Zaremba-Niedzwiedzka K."/>
            <person name="Martijn J."/>
            <person name="Lind A.E."/>
            <person name="van Eijk R."/>
            <person name="Schleper C."/>
            <person name="Guy L."/>
            <person name="Ettema T.J."/>
        </authorList>
    </citation>
    <scope>NUCLEOTIDE SEQUENCE</scope>
</reference>
<evidence type="ECO:0000313" key="1">
    <source>
        <dbReference type="EMBL" id="KKM87792.1"/>
    </source>
</evidence>
<comment type="caution">
    <text evidence="1">The sequence shown here is derived from an EMBL/GenBank/DDBJ whole genome shotgun (WGS) entry which is preliminary data.</text>
</comment>
<gene>
    <name evidence="1" type="ORF">LCGC14_1265360</name>
</gene>
<organism evidence="1">
    <name type="scientific">marine sediment metagenome</name>
    <dbReference type="NCBI Taxonomy" id="412755"/>
    <lineage>
        <taxon>unclassified sequences</taxon>
        <taxon>metagenomes</taxon>
        <taxon>ecological metagenomes</taxon>
    </lineage>
</organism>
<dbReference type="EMBL" id="LAZR01007054">
    <property type="protein sequence ID" value="KKM87792.1"/>
    <property type="molecule type" value="Genomic_DNA"/>
</dbReference>
<name>A0A0F9P2Y7_9ZZZZ</name>